<dbReference type="Proteomes" id="UP000734854">
    <property type="component" value="Unassembled WGS sequence"/>
</dbReference>
<gene>
    <name evidence="6" type="ORF">ZIOFF_064055</name>
</gene>
<evidence type="ECO:0000256" key="1">
    <source>
        <dbReference type="ARBA" id="ARBA00022603"/>
    </source>
</evidence>
<dbReference type="InterPro" id="IPR016461">
    <property type="entry name" value="COMT-like"/>
</dbReference>
<protein>
    <submittedName>
        <fullName evidence="6">Uncharacterized protein</fullName>
    </submittedName>
</protein>
<evidence type="ECO:0000313" key="6">
    <source>
        <dbReference type="EMBL" id="KAG6474840.1"/>
    </source>
</evidence>
<dbReference type="GO" id="GO:0008757">
    <property type="term" value="F:S-adenosylmethionine-dependent methyltransferase activity"/>
    <property type="evidence" value="ECO:0007669"/>
    <property type="project" value="UniProtKB-ARBA"/>
</dbReference>
<dbReference type="Pfam" id="PF00891">
    <property type="entry name" value="Methyltransf_2"/>
    <property type="match status" value="1"/>
</dbReference>
<dbReference type="PROSITE" id="PS51683">
    <property type="entry name" value="SAM_OMT_II"/>
    <property type="match status" value="1"/>
</dbReference>
<dbReference type="GO" id="GO:0032259">
    <property type="term" value="P:methylation"/>
    <property type="evidence" value="ECO:0007669"/>
    <property type="project" value="UniProtKB-KW"/>
</dbReference>
<keyword evidence="7" id="KW-1185">Reference proteome</keyword>
<dbReference type="PIRSF" id="PIRSF005739">
    <property type="entry name" value="O-mtase"/>
    <property type="match status" value="1"/>
</dbReference>
<evidence type="ECO:0000259" key="5">
    <source>
        <dbReference type="Pfam" id="PF08100"/>
    </source>
</evidence>
<dbReference type="EMBL" id="JACMSC010000018">
    <property type="protein sequence ID" value="KAG6474840.1"/>
    <property type="molecule type" value="Genomic_DNA"/>
</dbReference>
<feature type="domain" description="O-methyltransferase C-terminal" evidence="4">
    <location>
        <begin position="155"/>
        <end position="355"/>
    </location>
</feature>
<dbReference type="PANTHER" id="PTHR11746">
    <property type="entry name" value="O-METHYLTRANSFERASE"/>
    <property type="match status" value="1"/>
</dbReference>
<dbReference type="GO" id="GO:0046983">
    <property type="term" value="F:protein dimerization activity"/>
    <property type="evidence" value="ECO:0007669"/>
    <property type="project" value="InterPro"/>
</dbReference>
<keyword evidence="1" id="KW-0489">Methyltransferase</keyword>
<evidence type="ECO:0000313" key="7">
    <source>
        <dbReference type="Proteomes" id="UP000734854"/>
    </source>
</evidence>
<accession>A0A8J5C8H5</accession>
<dbReference type="InterPro" id="IPR001077">
    <property type="entry name" value="COMT_C"/>
</dbReference>
<name>A0A8J5C8H5_ZINOF</name>
<keyword evidence="2" id="KW-0808">Transferase</keyword>
<evidence type="ECO:0000256" key="2">
    <source>
        <dbReference type="ARBA" id="ARBA00022679"/>
    </source>
</evidence>
<dbReference type="AlphaFoldDB" id="A0A8J5C8H5"/>
<reference evidence="6 7" key="1">
    <citation type="submission" date="2020-08" db="EMBL/GenBank/DDBJ databases">
        <title>Plant Genome Project.</title>
        <authorList>
            <person name="Zhang R.-G."/>
        </authorList>
    </citation>
    <scope>NUCLEOTIDE SEQUENCE [LARGE SCALE GENOMIC DNA]</scope>
    <source>
        <tissue evidence="6">Rhizome</tissue>
    </source>
</reference>
<dbReference type="OrthoDB" id="2410195at2759"/>
<dbReference type="FunFam" id="3.40.50.150:FF:000057">
    <property type="entry name" value="O-methyltransferase ZRP4"/>
    <property type="match status" value="1"/>
</dbReference>
<sequence length="374" mass="40438">MSSSRSSSPDDDLWRVHTHVWNIMFNHAKSMALKCAVELGVADVLHAHGAARPMTLSVLASQLAVPPSRTAALGRVMRLLVHSGIFTRTTASAEEEEEEEEAYALAPASATLLVKQKTECLSPTVLFALSPMILSPMHSLSQWLTATCPAAAAPSPFEYFHGKSIFELAAENAELNRLFNEGMAADSGAVAKALVGDRGRHLFHGLRSLVDVGGGSGDLAVAIAAAFPQMKCVVFDLPHVVAASESGTRETTVEAVAGDMFESIPPAQAVILKWILHDWNDENCVRILRNCKKAIPPGDEGGKVLIIEMVMESEDGRSEEEVETQLLFDVHLLGVMEGKQRSEAEWATIFTAAGFTDYNITPLLGVRSIIQVFY</sequence>
<organism evidence="6 7">
    <name type="scientific">Zingiber officinale</name>
    <name type="common">Ginger</name>
    <name type="synonym">Amomum zingiber</name>
    <dbReference type="NCBI Taxonomy" id="94328"/>
    <lineage>
        <taxon>Eukaryota</taxon>
        <taxon>Viridiplantae</taxon>
        <taxon>Streptophyta</taxon>
        <taxon>Embryophyta</taxon>
        <taxon>Tracheophyta</taxon>
        <taxon>Spermatophyta</taxon>
        <taxon>Magnoliopsida</taxon>
        <taxon>Liliopsida</taxon>
        <taxon>Zingiberales</taxon>
        <taxon>Zingiberaceae</taxon>
        <taxon>Zingiber</taxon>
    </lineage>
</organism>
<evidence type="ECO:0000256" key="3">
    <source>
        <dbReference type="ARBA" id="ARBA00022691"/>
    </source>
</evidence>
<proteinExistence type="predicted"/>
<keyword evidence="3" id="KW-0949">S-adenosyl-L-methionine</keyword>
<dbReference type="InterPro" id="IPR012967">
    <property type="entry name" value="COMT_dimerisation"/>
</dbReference>
<evidence type="ECO:0000259" key="4">
    <source>
        <dbReference type="Pfam" id="PF00891"/>
    </source>
</evidence>
<feature type="domain" description="O-methyltransferase dimerisation" evidence="5">
    <location>
        <begin position="21"/>
        <end position="114"/>
    </location>
</feature>
<comment type="caution">
    <text evidence="6">The sequence shown here is derived from an EMBL/GenBank/DDBJ whole genome shotgun (WGS) entry which is preliminary data.</text>
</comment>
<dbReference type="Pfam" id="PF08100">
    <property type="entry name" value="Dimerisation"/>
    <property type="match status" value="1"/>
</dbReference>
<dbReference type="GO" id="GO:0008171">
    <property type="term" value="F:O-methyltransferase activity"/>
    <property type="evidence" value="ECO:0007669"/>
    <property type="project" value="InterPro"/>
</dbReference>